<dbReference type="InterPro" id="IPR004104">
    <property type="entry name" value="Gfo/Idh/MocA-like_OxRdtase_C"/>
</dbReference>
<evidence type="ECO:0000256" key="1">
    <source>
        <dbReference type="ARBA" id="ARBA00010928"/>
    </source>
</evidence>
<comment type="similarity">
    <text evidence="1">Belongs to the Gfo/Idh/MocA family.</text>
</comment>
<accession>A0A291GUL9</accession>
<evidence type="ECO:0008006" key="6">
    <source>
        <dbReference type="Google" id="ProtNLM"/>
    </source>
</evidence>
<dbReference type="RefSeq" id="WP_096798295.1">
    <property type="nucleotide sequence ID" value="NZ_CP023564.1"/>
</dbReference>
<feature type="domain" description="Gfo/Idh/MocA-like oxidoreductase N-terminal" evidence="2">
    <location>
        <begin position="11"/>
        <end position="127"/>
    </location>
</feature>
<dbReference type="OrthoDB" id="103047at2"/>
<dbReference type="Gene3D" id="3.40.50.720">
    <property type="entry name" value="NAD(P)-binding Rossmann-like Domain"/>
    <property type="match status" value="1"/>
</dbReference>
<sequence>MISPVFAPDSVRVGLVGSGQRAASYLRNVPSDMMDAVRLAAIADPHRSQREAFAELFSATPELLDDGVEMIRERELDAVIVATPNDRHVPYAIAAMERGLPLLVEKPVATTLEGLTALWRADRARESGRTVVGFVLRYTPFYQRVREIVRSGRLGEVLAVQADENLGTGLTMVQYQGWRQDVGRSGGWMLEKCCHDLDVLGYVLDSRPVRVQSMASARVFRPRPEGEQLARFQPSAGTAEMDFGTEAERAALQETMQHSPYSPSGLPDRQVATIEFASGVMATFTSVMAQPRSTRRLRIFGTEGLLEGDLSARSIELSFPDPAGGSSMSTESERVEIGASGHHGGDEVLCDTFWRLAAGQDVVPRADLEDGIDAVLCAMALQDSARTGQGVEIDPLRRTVLGAGELVG</sequence>
<gene>
    <name evidence="4" type="ORF">CFK41_02740</name>
</gene>
<dbReference type="EMBL" id="CP023564">
    <property type="protein sequence ID" value="ATG53816.1"/>
    <property type="molecule type" value="Genomic_DNA"/>
</dbReference>
<evidence type="ECO:0000259" key="3">
    <source>
        <dbReference type="Pfam" id="PF02894"/>
    </source>
</evidence>
<dbReference type="Pfam" id="PF02894">
    <property type="entry name" value="GFO_IDH_MocA_C"/>
    <property type="match status" value="1"/>
</dbReference>
<evidence type="ECO:0000259" key="2">
    <source>
        <dbReference type="Pfam" id="PF01408"/>
    </source>
</evidence>
<dbReference type="Gene3D" id="3.30.360.10">
    <property type="entry name" value="Dihydrodipicolinate Reductase, domain 2"/>
    <property type="match status" value="1"/>
</dbReference>
<reference evidence="4 5" key="1">
    <citation type="journal article" date="2014" name="Int. J. Syst. Evol. Microbiol.">
        <title>Brachybacterium ginsengisoli sp. nov., isolated from soil of a ginseng field.</title>
        <authorList>
            <person name="Hoang V.A."/>
            <person name="Kim Y.J."/>
            <person name="Nguyen N.L."/>
            <person name="Yang D.C."/>
        </authorList>
    </citation>
    <scope>NUCLEOTIDE SEQUENCE [LARGE SCALE GENOMIC DNA]</scope>
    <source>
        <strain evidence="4 5">DCY80</strain>
    </source>
</reference>
<dbReference type="KEGG" id="bgg:CFK41_02740"/>
<name>A0A291GUL9_9MICO</name>
<dbReference type="Proteomes" id="UP000217889">
    <property type="component" value="Chromosome"/>
</dbReference>
<dbReference type="PANTHER" id="PTHR43377">
    <property type="entry name" value="BILIVERDIN REDUCTASE A"/>
    <property type="match status" value="1"/>
</dbReference>
<dbReference type="Pfam" id="PF01408">
    <property type="entry name" value="GFO_IDH_MocA"/>
    <property type="match status" value="1"/>
</dbReference>
<proteinExistence type="inferred from homology"/>
<keyword evidence="5" id="KW-1185">Reference proteome</keyword>
<dbReference type="InterPro" id="IPR000683">
    <property type="entry name" value="Gfo/Idh/MocA-like_OxRdtase_N"/>
</dbReference>
<organism evidence="4 5">
    <name type="scientific">Brachybacterium ginsengisoli</name>
    <dbReference type="NCBI Taxonomy" id="1331682"/>
    <lineage>
        <taxon>Bacteria</taxon>
        <taxon>Bacillati</taxon>
        <taxon>Actinomycetota</taxon>
        <taxon>Actinomycetes</taxon>
        <taxon>Micrococcales</taxon>
        <taxon>Dermabacteraceae</taxon>
        <taxon>Brachybacterium</taxon>
    </lineage>
</organism>
<dbReference type="SUPFAM" id="SSF51735">
    <property type="entry name" value="NAD(P)-binding Rossmann-fold domains"/>
    <property type="match status" value="1"/>
</dbReference>
<feature type="domain" description="Gfo/Idh/MocA-like oxidoreductase C-terminal" evidence="3">
    <location>
        <begin position="146"/>
        <end position="393"/>
    </location>
</feature>
<dbReference type="AlphaFoldDB" id="A0A291GUL9"/>
<dbReference type="InterPro" id="IPR036291">
    <property type="entry name" value="NAD(P)-bd_dom_sf"/>
</dbReference>
<dbReference type="InterPro" id="IPR051450">
    <property type="entry name" value="Gfo/Idh/MocA_Oxidoreductases"/>
</dbReference>
<dbReference type="SUPFAM" id="SSF55347">
    <property type="entry name" value="Glyceraldehyde-3-phosphate dehydrogenase-like, C-terminal domain"/>
    <property type="match status" value="1"/>
</dbReference>
<dbReference type="GO" id="GO:0000166">
    <property type="term" value="F:nucleotide binding"/>
    <property type="evidence" value="ECO:0007669"/>
    <property type="project" value="InterPro"/>
</dbReference>
<evidence type="ECO:0000313" key="4">
    <source>
        <dbReference type="EMBL" id="ATG53816.1"/>
    </source>
</evidence>
<protein>
    <recommendedName>
        <fullName evidence="6">Oxidoreductase</fullName>
    </recommendedName>
</protein>
<dbReference type="PANTHER" id="PTHR43377:SF2">
    <property type="entry name" value="BINDING ROSSMANN FOLD OXIDOREDUCTASE, PUTATIVE (AFU_ORTHOLOGUE AFUA_4G00560)-RELATED"/>
    <property type="match status" value="1"/>
</dbReference>
<evidence type="ECO:0000313" key="5">
    <source>
        <dbReference type="Proteomes" id="UP000217889"/>
    </source>
</evidence>